<evidence type="ECO:0000256" key="1">
    <source>
        <dbReference type="SAM" id="MobiDB-lite"/>
    </source>
</evidence>
<name>A0A9P7K1H4_9AGAM</name>
<evidence type="ECO:0000313" key="3">
    <source>
        <dbReference type="Proteomes" id="UP000823399"/>
    </source>
</evidence>
<dbReference type="Proteomes" id="UP000823399">
    <property type="component" value="Unassembled WGS sequence"/>
</dbReference>
<feature type="compositionally biased region" description="Low complexity" evidence="1">
    <location>
        <begin position="164"/>
        <end position="177"/>
    </location>
</feature>
<dbReference type="EMBL" id="JABBWM010000001">
    <property type="protein sequence ID" value="KAG2120547.1"/>
    <property type="molecule type" value="Genomic_DNA"/>
</dbReference>
<dbReference type="GeneID" id="64703035"/>
<protein>
    <submittedName>
        <fullName evidence="2">Uncharacterized protein</fullName>
    </submittedName>
</protein>
<accession>A0A9P7K1H4</accession>
<sequence length="177" mass="19293">MTRPAFPAIIICSSNTNLSAWILGLWELGTLITFRVIPLADVGPRGGQSLSTQLHRLRVPPPSSDDIIDAEHSNVHSTLLAMRPTSCANSSTQNASTSAPDAILGTASMEIDEDELSLAQRRSRRVGVPMPLHYRQYNDILPQPPLSVPSNRTTQQQEFYAPVDSTDASTATRTSLR</sequence>
<dbReference type="AlphaFoldDB" id="A0A9P7K1H4"/>
<organism evidence="2 3">
    <name type="scientific">Suillus discolor</name>
    <dbReference type="NCBI Taxonomy" id="1912936"/>
    <lineage>
        <taxon>Eukaryota</taxon>
        <taxon>Fungi</taxon>
        <taxon>Dikarya</taxon>
        <taxon>Basidiomycota</taxon>
        <taxon>Agaricomycotina</taxon>
        <taxon>Agaricomycetes</taxon>
        <taxon>Agaricomycetidae</taxon>
        <taxon>Boletales</taxon>
        <taxon>Suillineae</taxon>
        <taxon>Suillaceae</taxon>
        <taxon>Suillus</taxon>
    </lineage>
</organism>
<feature type="compositionally biased region" description="Polar residues" evidence="1">
    <location>
        <begin position="148"/>
        <end position="158"/>
    </location>
</feature>
<feature type="region of interest" description="Disordered" evidence="1">
    <location>
        <begin position="140"/>
        <end position="177"/>
    </location>
</feature>
<gene>
    <name evidence="2" type="ORF">F5147DRAFT_766460</name>
</gene>
<keyword evidence="3" id="KW-1185">Reference proteome</keyword>
<comment type="caution">
    <text evidence="2">The sequence shown here is derived from an EMBL/GenBank/DDBJ whole genome shotgun (WGS) entry which is preliminary data.</text>
</comment>
<dbReference type="RefSeq" id="XP_041299923.1">
    <property type="nucleotide sequence ID" value="XM_041440776.1"/>
</dbReference>
<proteinExistence type="predicted"/>
<reference evidence="2" key="1">
    <citation type="journal article" date="2020" name="New Phytol.">
        <title>Comparative genomics reveals dynamic genome evolution in host specialist ectomycorrhizal fungi.</title>
        <authorList>
            <person name="Lofgren L.A."/>
            <person name="Nguyen N.H."/>
            <person name="Vilgalys R."/>
            <person name="Ruytinx J."/>
            <person name="Liao H.L."/>
            <person name="Branco S."/>
            <person name="Kuo A."/>
            <person name="LaButti K."/>
            <person name="Lipzen A."/>
            <person name="Andreopoulos W."/>
            <person name="Pangilinan J."/>
            <person name="Riley R."/>
            <person name="Hundley H."/>
            <person name="Na H."/>
            <person name="Barry K."/>
            <person name="Grigoriev I.V."/>
            <person name="Stajich J.E."/>
            <person name="Kennedy P.G."/>
        </authorList>
    </citation>
    <scope>NUCLEOTIDE SEQUENCE</scope>
    <source>
        <strain evidence="2">FC423</strain>
    </source>
</reference>
<evidence type="ECO:0000313" key="2">
    <source>
        <dbReference type="EMBL" id="KAG2120547.1"/>
    </source>
</evidence>